<evidence type="ECO:0000313" key="8">
    <source>
        <dbReference type="Proteomes" id="UP001407405"/>
    </source>
</evidence>
<feature type="domain" description="HTH merR-type" evidence="6">
    <location>
        <begin position="2"/>
        <end position="71"/>
    </location>
</feature>
<organism evidence="7 8">
    <name type="scientific">Anoxynatronum sibiricum</name>
    <dbReference type="NCBI Taxonomy" id="210623"/>
    <lineage>
        <taxon>Bacteria</taxon>
        <taxon>Bacillati</taxon>
        <taxon>Bacillota</taxon>
        <taxon>Clostridia</taxon>
        <taxon>Eubacteriales</taxon>
        <taxon>Clostridiaceae</taxon>
        <taxon>Anoxynatronum</taxon>
    </lineage>
</organism>
<name>A0ABU9VW30_9CLOT</name>
<dbReference type="PANTHER" id="PTHR30204">
    <property type="entry name" value="REDOX-CYCLING DRUG-SENSING TRANSCRIPTIONAL ACTIVATOR SOXR"/>
    <property type="match status" value="1"/>
</dbReference>
<dbReference type="EMBL" id="JBCITM010000014">
    <property type="protein sequence ID" value="MEN1761309.1"/>
    <property type="molecule type" value="Genomic_DNA"/>
</dbReference>
<evidence type="ECO:0000259" key="6">
    <source>
        <dbReference type="PROSITE" id="PS50937"/>
    </source>
</evidence>
<evidence type="ECO:0000256" key="4">
    <source>
        <dbReference type="ARBA" id="ARBA00023163"/>
    </source>
</evidence>
<dbReference type="InterPro" id="IPR000551">
    <property type="entry name" value="MerR-type_HTH_dom"/>
</dbReference>
<keyword evidence="1" id="KW-0678">Repressor</keyword>
<dbReference type="InterPro" id="IPR009061">
    <property type="entry name" value="DNA-bd_dom_put_sf"/>
</dbReference>
<dbReference type="Proteomes" id="UP001407405">
    <property type="component" value="Unassembled WGS sequence"/>
</dbReference>
<dbReference type="CDD" id="cd00592">
    <property type="entry name" value="HTH_MerR-like"/>
    <property type="match status" value="1"/>
</dbReference>
<keyword evidence="4" id="KW-0804">Transcription</keyword>
<gene>
    <name evidence="7" type="ORF">AAIG11_12525</name>
</gene>
<proteinExistence type="predicted"/>
<dbReference type="SMART" id="SM00422">
    <property type="entry name" value="HTH_MERR"/>
    <property type="match status" value="1"/>
</dbReference>
<dbReference type="PROSITE" id="PS00552">
    <property type="entry name" value="HTH_MERR_1"/>
    <property type="match status" value="1"/>
</dbReference>
<keyword evidence="3" id="KW-0238">DNA-binding</keyword>
<comment type="caution">
    <text evidence="7">The sequence shown here is derived from an EMBL/GenBank/DDBJ whole genome shotgun (WGS) entry which is preliminary data.</text>
</comment>
<protein>
    <submittedName>
        <fullName evidence="7">MerR family transcriptional regulator</fullName>
    </submittedName>
</protein>
<evidence type="ECO:0000313" key="7">
    <source>
        <dbReference type="EMBL" id="MEN1761309.1"/>
    </source>
</evidence>
<dbReference type="RefSeq" id="WP_343186608.1">
    <property type="nucleotide sequence ID" value="NZ_JBCITM010000014.1"/>
</dbReference>
<reference evidence="7 8" key="1">
    <citation type="submission" date="2024-04" db="EMBL/GenBank/DDBJ databases">
        <title>Genome sequencing and metabolic network reconstruction of aminoacids and betaine degradation by Anoxynatronum sibiricum.</title>
        <authorList>
            <person name="Detkova E.N."/>
            <person name="Boltjanskaja Y.V."/>
            <person name="Mardanov A.V."/>
            <person name="Kevbrin V."/>
        </authorList>
    </citation>
    <scope>NUCLEOTIDE SEQUENCE [LARGE SCALE GENOMIC DNA]</scope>
    <source>
        <strain evidence="7 8">Z-7981</strain>
    </source>
</reference>
<dbReference type="InterPro" id="IPR047057">
    <property type="entry name" value="MerR_fam"/>
</dbReference>
<keyword evidence="5" id="KW-0175">Coiled coil</keyword>
<dbReference type="Pfam" id="PF13411">
    <property type="entry name" value="MerR_1"/>
    <property type="match status" value="1"/>
</dbReference>
<dbReference type="PROSITE" id="PS50937">
    <property type="entry name" value="HTH_MERR_2"/>
    <property type="match status" value="1"/>
</dbReference>
<feature type="coiled-coil region" evidence="5">
    <location>
        <begin position="78"/>
        <end position="122"/>
    </location>
</feature>
<evidence type="ECO:0000256" key="3">
    <source>
        <dbReference type="ARBA" id="ARBA00023125"/>
    </source>
</evidence>
<keyword evidence="8" id="KW-1185">Reference proteome</keyword>
<accession>A0ABU9VW30</accession>
<sequence length="269" mass="30807">MKYTIGEFAALLGVTVDILRLYEKHGIISPMKNDLNQYRYFDDLDARNLLSSRWLRSLSLSLPEAARLTGDVPLQQITGSLQQAAQTLETEIREKERQLQRLKEINEEIDALNMRLNQCSFRQMPGFYRLRQTDMNTLLKNEALLQRVSEWMNSLPFAFFSFRIEQEAVASEAATFPYSWGLAMEADEAARRQITIDEHIEFIPPATCLTAVIRGTGDEDITRKSIAFMLENISGQGLHPVGDIFGKIVLTHRHQGKRWAYLEVNIPVS</sequence>
<evidence type="ECO:0000256" key="5">
    <source>
        <dbReference type="SAM" id="Coils"/>
    </source>
</evidence>
<evidence type="ECO:0000256" key="2">
    <source>
        <dbReference type="ARBA" id="ARBA00023015"/>
    </source>
</evidence>
<dbReference type="Gene3D" id="1.10.1660.10">
    <property type="match status" value="1"/>
</dbReference>
<dbReference type="PANTHER" id="PTHR30204:SF69">
    <property type="entry name" value="MERR-FAMILY TRANSCRIPTIONAL REGULATOR"/>
    <property type="match status" value="1"/>
</dbReference>
<evidence type="ECO:0000256" key="1">
    <source>
        <dbReference type="ARBA" id="ARBA00022491"/>
    </source>
</evidence>
<dbReference type="SUPFAM" id="SSF46955">
    <property type="entry name" value="Putative DNA-binding domain"/>
    <property type="match status" value="1"/>
</dbReference>
<keyword evidence="2" id="KW-0805">Transcription regulation</keyword>